<keyword evidence="2" id="KW-0472">Membrane</keyword>
<feature type="domain" description="Beta-lactamase-related" evidence="3">
    <location>
        <begin position="63"/>
        <end position="352"/>
    </location>
</feature>
<evidence type="ECO:0000259" key="3">
    <source>
        <dbReference type="Pfam" id="PF00144"/>
    </source>
</evidence>
<dbReference type="AlphaFoldDB" id="A0A8J2TVP8"/>
<evidence type="ECO:0000313" key="4">
    <source>
        <dbReference type="EMBL" id="GGA03934.1"/>
    </source>
</evidence>
<feature type="transmembrane region" description="Helical" evidence="2">
    <location>
        <begin position="393"/>
        <end position="415"/>
    </location>
</feature>
<feature type="transmembrane region" description="Helical" evidence="2">
    <location>
        <begin position="427"/>
        <end position="444"/>
    </location>
</feature>
<comment type="caution">
    <text evidence="4">The sequence shown here is derived from an EMBL/GenBank/DDBJ whole genome shotgun (WGS) entry which is preliminary data.</text>
</comment>
<dbReference type="InterPro" id="IPR012338">
    <property type="entry name" value="Beta-lactam/transpept-like"/>
</dbReference>
<dbReference type="Proteomes" id="UP000616114">
    <property type="component" value="Unassembled WGS sequence"/>
</dbReference>
<dbReference type="InterPro" id="IPR050789">
    <property type="entry name" value="Diverse_Enzym_Activities"/>
</dbReference>
<feature type="transmembrane region" description="Helical" evidence="2">
    <location>
        <begin position="456"/>
        <end position="477"/>
    </location>
</feature>
<accession>A0A8J2TVP8</accession>
<name>A0A8J2TVP8_9MICO</name>
<dbReference type="GO" id="GO:0016787">
    <property type="term" value="F:hydrolase activity"/>
    <property type="evidence" value="ECO:0007669"/>
    <property type="project" value="UniProtKB-KW"/>
</dbReference>
<organism evidence="4 5">
    <name type="scientific">Sediminivirga luteola</name>
    <dbReference type="NCBI Taxonomy" id="1774748"/>
    <lineage>
        <taxon>Bacteria</taxon>
        <taxon>Bacillati</taxon>
        <taxon>Actinomycetota</taxon>
        <taxon>Actinomycetes</taxon>
        <taxon>Micrococcales</taxon>
        <taxon>Brevibacteriaceae</taxon>
        <taxon>Sediminivirga</taxon>
    </lineage>
</organism>
<dbReference type="PANTHER" id="PTHR43283:SF11">
    <property type="entry name" value="BETA-LACTAMASE-RELATED DOMAIN-CONTAINING PROTEIN"/>
    <property type="match status" value="1"/>
</dbReference>
<keyword evidence="2" id="KW-0812">Transmembrane</keyword>
<evidence type="ECO:0000256" key="1">
    <source>
        <dbReference type="ARBA" id="ARBA00022801"/>
    </source>
</evidence>
<feature type="transmembrane region" description="Helical" evidence="2">
    <location>
        <begin position="489"/>
        <end position="514"/>
    </location>
</feature>
<sequence length="518" mass="52999">MVGLLVAVLASVLAPHRPQPPAALGGDPVLVQEASAVIDGRSAQAVAVARFPRTAPDDVQWAFGGTRSAGEDVAVGAETPFETGSIFKVITAMTLAEMSERGETAPERTLGEVFPELGIEDPALASATLADLATHTAGLTSVPAGPNVLGQWVLPLAAGSDPYRATPEPLEALRTTSVQQPGEYRYSNLGYAVLGAALAEEAGTPFPELVRERILDPLGMHDTLIATTEVPPGAAPPHLQPGARAQPWLNPAYAPAGVGTWSTPADMVRLAQGVATGEAPGLGSLGVVRPDVPGSGLEGLVRDGAAVHLGLGWHIVEDAGSGTVTMHNGATYGTQTMLALGEDDAVVVMGNAGTLTATEAGIGLLGLAPEGGADAGADEERIAAAVLAATQQFAGAGLTLLMLVLPPLLLGGLVLRGRTLITQRRMDRLRLISLPAGAVAWMLAAQRMGDWSLLPAPVWGAACGAVVAGLVLAAWRFRAAPVEAARVRGLHLAVFPVSLLFSAGLAAMSLWGLLISRI</sequence>
<proteinExistence type="predicted"/>
<dbReference type="Pfam" id="PF00144">
    <property type="entry name" value="Beta-lactamase"/>
    <property type="match status" value="1"/>
</dbReference>
<keyword evidence="5" id="KW-1185">Reference proteome</keyword>
<protein>
    <recommendedName>
        <fullName evidence="3">Beta-lactamase-related domain-containing protein</fullName>
    </recommendedName>
</protein>
<evidence type="ECO:0000313" key="5">
    <source>
        <dbReference type="Proteomes" id="UP000616114"/>
    </source>
</evidence>
<dbReference type="Gene3D" id="3.40.710.10">
    <property type="entry name" value="DD-peptidase/beta-lactamase superfamily"/>
    <property type="match status" value="1"/>
</dbReference>
<reference evidence="4" key="1">
    <citation type="journal article" date="2014" name="Int. J. Syst. Evol. Microbiol.">
        <title>Complete genome sequence of Corynebacterium casei LMG S-19264T (=DSM 44701T), isolated from a smear-ripened cheese.</title>
        <authorList>
            <consortium name="US DOE Joint Genome Institute (JGI-PGF)"/>
            <person name="Walter F."/>
            <person name="Albersmeier A."/>
            <person name="Kalinowski J."/>
            <person name="Ruckert C."/>
        </authorList>
    </citation>
    <scope>NUCLEOTIDE SEQUENCE</scope>
    <source>
        <strain evidence="4">CGMCC 1.12785</strain>
    </source>
</reference>
<dbReference type="PANTHER" id="PTHR43283">
    <property type="entry name" value="BETA-LACTAMASE-RELATED"/>
    <property type="match status" value="1"/>
</dbReference>
<evidence type="ECO:0000256" key="2">
    <source>
        <dbReference type="SAM" id="Phobius"/>
    </source>
</evidence>
<gene>
    <name evidence="4" type="ORF">GCM10011333_03390</name>
</gene>
<reference evidence="4" key="2">
    <citation type="submission" date="2020-09" db="EMBL/GenBank/DDBJ databases">
        <authorList>
            <person name="Sun Q."/>
            <person name="Zhou Y."/>
        </authorList>
    </citation>
    <scope>NUCLEOTIDE SEQUENCE</scope>
    <source>
        <strain evidence="4">CGMCC 1.12785</strain>
    </source>
</reference>
<dbReference type="SUPFAM" id="SSF56601">
    <property type="entry name" value="beta-lactamase/transpeptidase-like"/>
    <property type="match status" value="1"/>
</dbReference>
<dbReference type="InterPro" id="IPR001466">
    <property type="entry name" value="Beta-lactam-related"/>
</dbReference>
<dbReference type="EMBL" id="BMFY01000001">
    <property type="protein sequence ID" value="GGA03934.1"/>
    <property type="molecule type" value="Genomic_DNA"/>
</dbReference>
<keyword evidence="2" id="KW-1133">Transmembrane helix</keyword>
<keyword evidence="1" id="KW-0378">Hydrolase</keyword>